<evidence type="ECO:0000256" key="3">
    <source>
        <dbReference type="ARBA" id="ARBA00023163"/>
    </source>
</evidence>
<dbReference type="Proteomes" id="UP000232188">
    <property type="component" value="Unassembled WGS sequence"/>
</dbReference>
<dbReference type="EMBL" id="NPDU01000069">
    <property type="protein sequence ID" value="PJZ60278.1"/>
    <property type="molecule type" value="Genomic_DNA"/>
</dbReference>
<organism evidence="6 9">
    <name type="scientific">Leptospira adleri</name>
    <dbReference type="NCBI Taxonomy" id="2023186"/>
    <lineage>
        <taxon>Bacteria</taxon>
        <taxon>Pseudomonadati</taxon>
        <taxon>Spirochaetota</taxon>
        <taxon>Spirochaetia</taxon>
        <taxon>Leptospirales</taxon>
        <taxon>Leptospiraceae</taxon>
        <taxon>Leptospira</taxon>
    </lineage>
</organism>
<keyword evidence="8" id="KW-1185">Reference proteome</keyword>
<comment type="caution">
    <text evidence="6">The sequence shown here is derived from an EMBL/GenBank/DDBJ whole genome shotgun (WGS) entry which is preliminary data.</text>
</comment>
<name>A0A2M9YUP1_9LEPT</name>
<protein>
    <submittedName>
        <fullName evidence="6">Transcriptional regulator</fullName>
    </submittedName>
</protein>
<evidence type="ECO:0000313" key="8">
    <source>
        <dbReference type="Proteomes" id="UP000232149"/>
    </source>
</evidence>
<reference evidence="8 9" key="1">
    <citation type="submission" date="2017-07" db="EMBL/GenBank/DDBJ databases">
        <title>Leptospira spp. isolated from tropical soils.</title>
        <authorList>
            <person name="Thibeaux R."/>
            <person name="Iraola G."/>
            <person name="Ferres I."/>
            <person name="Bierque E."/>
            <person name="Girault D."/>
            <person name="Soupe-Gilbert M.-E."/>
            <person name="Picardeau M."/>
            <person name="Goarant C."/>
        </authorList>
    </citation>
    <scope>NUCLEOTIDE SEQUENCE [LARGE SCALE GENOMIC DNA]</scope>
    <source>
        <strain evidence="6 9">FH2-B-C1</strain>
        <strain evidence="7 8">FH2-B-D1</strain>
    </source>
</reference>
<evidence type="ECO:0000256" key="4">
    <source>
        <dbReference type="SAM" id="MobiDB-lite"/>
    </source>
</evidence>
<dbReference type="InterPro" id="IPR036388">
    <property type="entry name" value="WH-like_DNA-bd_sf"/>
</dbReference>
<proteinExistence type="predicted"/>
<sequence>MKRKNLEEDECPIARSLSAIGEWWSLLILRDAFLGKRRFGEFEKSLGLAKNILTSRLQKLVSHGILEIVPASDGSAYQEYVLTQKGKDLFPILVALRQWGETYLFGSEGSDQILVDELHQKPVRRIEIKSRDGRTLKSKDVSLLFLDKKQRVKSGKKNENSVGVGSSSGFRKNRS</sequence>
<dbReference type="GO" id="GO:0003677">
    <property type="term" value="F:DNA binding"/>
    <property type="evidence" value="ECO:0007669"/>
    <property type="project" value="UniProtKB-KW"/>
</dbReference>
<dbReference type="Proteomes" id="UP000232149">
    <property type="component" value="Unassembled WGS sequence"/>
</dbReference>
<dbReference type="PROSITE" id="PS51118">
    <property type="entry name" value="HTH_HXLR"/>
    <property type="match status" value="1"/>
</dbReference>
<accession>A0A2M9YUP1</accession>
<evidence type="ECO:0000256" key="1">
    <source>
        <dbReference type="ARBA" id="ARBA00023015"/>
    </source>
</evidence>
<dbReference type="RefSeq" id="WP_100783972.1">
    <property type="nucleotide sequence ID" value="NZ_NPDU01000069.1"/>
</dbReference>
<dbReference type="Pfam" id="PF01638">
    <property type="entry name" value="HxlR"/>
    <property type="match status" value="1"/>
</dbReference>
<evidence type="ECO:0000259" key="5">
    <source>
        <dbReference type="PROSITE" id="PS51118"/>
    </source>
</evidence>
<feature type="domain" description="HTH hxlR-type" evidence="5">
    <location>
        <begin position="11"/>
        <end position="108"/>
    </location>
</feature>
<keyword evidence="2" id="KW-0238">DNA-binding</keyword>
<dbReference type="PANTHER" id="PTHR33204:SF18">
    <property type="entry name" value="TRANSCRIPTIONAL REGULATORY PROTEIN"/>
    <property type="match status" value="1"/>
</dbReference>
<dbReference type="PANTHER" id="PTHR33204">
    <property type="entry name" value="TRANSCRIPTIONAL REGULATOR, MARR FAMILY"/>
    <property type="match status" value="1"/>
</dbReference>
<dbReference type="OrthoDB" id="9791143at2"/>
<evidence type="ECO:0000256" key="2">
    <source>
        <dbReference type="ARBA" id="ARBA00023125"/>
    </source>
</evidence>
<evidence type="ECO:0000313" key="6">
    <source>
        <dbReference type="EMBL" id="PJZ55235.1"/>
    </source>
</evidence>
<keyword evidence="3" id="KW-0804">Transcription</keyword>
<dbReference type="SUPFAM" id="SSF46785">
    <property type="entry name" value="Winged helix' DNA-binding domain"/>
    <property type="match status" value="1"/>
</dbReference>
<dbReference type="InterPro" id="IPR036390">
    <property type="entry name" value="WH_DNA-bd_sf"/>
</dbReference>
<keyword evidence="1" id="KW-0805">Transcription regulation</keyword>
<dbReference type="InterPro" id="IPR002577">
    <property type="entry name" value="HTH_HxlR"/>
</dbReference>
<evidence type="ECO:0000313" key="7">
    <source>
        <dbReference type="EMBL" id="PJZ60278.1"/>
    </source>
</evidence>
<dbReference type="AlphaFoldDB" id="A0A2M9YUP1"/>
<gene>
    <name evidence="7" type="ORF">CH376_19185</name>
    <name evidence="6" type="ORF">CH380_01640</name>
</gene>
<evidence type="ECO:0000313" key="9">
    <source>
        <dbReference type="Proteomes" id="UP000232188"/>
    </source>
</evidence>
<feature type="region of interest" description="Disordered" evidence="4">
    <location>
        <begin position="152"/>
        <end position="175"/>
    </location>
</feature>
<dbReference type="Gene3D" id="1.10.10.10">
    <property type="entry name" value="Winged helix-like DNA-binding domain superfamily/Winged helix DNA-binding domain"/>
    <property type="match status" value="1"/>
</dbReference>
<dbReference type="EMBL" id="NPDV01000001">
    <property type="protein sequence ID" value="PJZ55235.1"/>
    <property type="molecule type" value="Genomic_DNA"/>
</dbReference>